<keyword evidence="1" id="KW-0812">Transmembrane</keyword>
<dbReference type="STRING" id="551996.SAMN05192573_12185"/>
<proteinExistence type="predicted"/>
<evidence type="ECO:0000313" key="3">
    <source>
        <dbReference type="Proteomes" id="UP000199705"/>
    </source>
</evidence>
<dbReference type="PROSITE" id="PS51257">
    <property type="entry name" value="PROKAR_LIPOPROTEIN"/>
    <property type="match status" value="1"/>
</dbReference>
<feature type="transmembrane region" description="Helical" evidence="1">
    <location>
        <begin position="7"/>
        <end position="33"/>
    </location>
</feature>
<evidence type="ECO:0008006" key="4">
    <source>
        <dbReference type="Google" id="ProtNLM"/>
    </source>
</evidence>
<gene>
    <name evidence="2" type="ORF">SAMN05192573_12185</name>
</gene>
<dbReference type="RefSeq" id="WP_143020888.1">
    <property type="nucleotide sequence ID" value="NZ_FNCG01000021.1"/>
</dbReference>
<name>A0A1G8KUY9_9SPHI</name>
<keyword evidence="1" id="KW-1133">Transmembrane helix</keyword>
<dbReference type="EMBL" id="FNCG01000021">
    <property type="protein sequence ID" value="SDI47199.1"/>
    <property type="molecule type" value="Genomic_DNA"/>
</dbReference>
<dbReference type="Proteomes" id="UP000199705">
    <property type="component" value="Unassembled WGS sequence"/>
</dbReference>
<feature type="transmembrane region" description="Helical" evidence="1">
    <location>
        <begin position="53"/>
        <end position="73"/>
    </location>
</feature>
<accession>A0A1G8KUY9</accession>
<reference evidence="3" key="1">
    <citation type="submission" date="2016-10" db="EMBL/GenBank/DDBJ databases">
        <authorList>
            <person name="Varghese N."/>
            <person name="Submissions S."/>
        </authorList>
    </citation>
    <scope>NUCLEOTIDE SEQUENCE [LARGE SCALE GENOMIC DNA]</scope>
    <source>
        <strain evidence="3">Gh-67</strain>
    </source>
</reference>
<organism evidence="2 3">
    <name type="scientific">Mucilaginibacter gossypii</name>
    <dbReference type="NCBI Taxonomy" id="551996"/>
    <lineage>
        <taxon>Bacteria</taxon>
        <taxon>Pseudomonadati</taxon>
        <taxon>Bacteroidota</taxon>
        <taxon>Sphingobacteriia</taxon>
        <taxon>Sphingobacteriales</taxon>
        <taxon>Sphingobacteriaceae</taxon>
        <taxon>Mucilaginibacter</taxon>
    </lineage>
</organism>
<keyword evidence="1" id="KW-0472">Membrane</keyword>
<protein>
    <recommendedName>
        <fullName evidence="4">DUF4293 family protein</fullName>
    </recommendedName>
</protein>
<keyword evidence="3" id="KW-1185">Reference proteome</keyword>
<evidence type="ECO:0000256" key="1">
    <source>
        <dbReference type="SAM" id="Phobius"/>
    </source>
</evidence>
<feature type="transmembrane region" description="Helical" evidence="1">
    <location>
        <begin position="80"/>
        <end position="98"/>
    </location>
</feature>
<feature type="transmembrane region" description="Helical" evidence="1">
    <location>
        <begin position="110"/>
        <end position="128"/>
    </location>
</feature>
<sequence>MDNQYRGLTIAVLISSCFILIGAGHSVGPIILFEVMFPFASENKLSFSLSNNYDNSILASALILLTGQLLLFIATHKEHIITRLIALFVMWIALLFLTHNIFNGDSLSEFSLGSATPFLILSITLFSFDVKQYLQRDKIDIEPE</sequence>
<dbReference type="AlphaFoldDB" id="A0A1G8KUY9"/>
<evidence type="ECO:0000313" key="2">
    <source>
        <dbReference type="EMBL" id="SDI47199.1"/>
    </source>
</evidence>